<name>A0ABS0L9T2_9CORY</name>
<evidence type="ECO:0000259" key="2">
    <source>
        <dbReference type="Pfam" id="PF13614"/>
    </source>
</evidence>
<evidence type="ECO:0000313" key="3">
    <source>
        <dbReference type="EMBL" id="MBG9353431.1"/>
    </source>
</evidence>
<accession>A0ABS0L9T2</accession>
<feature type="compositionally biased region" description="Basic residues" evidence="1">
    <location>
        <begin position="113"/>
        <end position="145"/>
    </location>
</feature>
<feature type="region of interest" description="Disordered" evidence="1">
    <location>
        <begin position="79"/>
        <end position="145"/>
    </location>
</feature>
<dbReference type="Pfam" id="PF13614">
    <property type="entry name" value="AAA_31"/>
    <property type="match status" value="1"/>
</dbReference>
<protein>
    <submittedName>
        <fullName evidence="3">Tetraacyldisaccharide 4'-kinase</fullName>
    </submittedName>
</protein>
<dbReference type="InterPro" id="IPR025669">
    <property type="entry name" value="AAA_dom"/>
</dbReference>
<reference evidence="3 4" key="1">
    <citation type="journal article" date="2020" name="J. Clin. Microbiol.">
        <title>Assessing the Genetic Diversity of Austrian Corynebacterium diphtheriae Clinical Isolates, 2011-2019.</title>
        <authorList>
            <person name="Schaeffer J."/>
            <person name="Huhulescu S."/>
            <person name="Stoeger A."/>
            <person name="Allerberger F."/>
            <person name="Ruppitsch W."/>
        </authorList>
    </citation>
    <scope>NUCLEOTIDE SEQUENCE [LARGE SCALE GENOMIC DNA]</scope>
    <source>
        <strain evidence="3 4">04-17</strain>
    </source>
</reference>
<keyword evidence="4" id="KW-1185">Reference proteome</keyword>
<dbReference type="SUPFAM" id="SSF52540">
    <property type="entry name" value="P-loop containing nucleoside triphosphate hydrolases"/>
    <property type="match status" value="1"/>
</dbReference>
<proteinExistence type="predicted"/>
<comment type="caution">
    <text evidence="3">The sequence shown here is derived from an EMBL/GenBank/DDBJ whole genome shotgun (WGS) entry which is preliminary data.</text>
</comment>
<dbReference type="PANTHER" id="PTHR13696:SF96">
    <property type="entry name" value="COBQ_COBB_MIND_PARA NUCLEOTIDE BINDING DOMAIN-CONTAINING PROTEIN"/>
    <property type="match status" value="1"/>
</dbReference>
<dbReference type="PANTHER" id="PTHR13696">
    <property type="entry name" value="P-LOOP CONTAINING NUCLEOSIDE TRIPHOSPHATE HYDROLASE"/>
    <property type="match status" value="1"/>
</dbReference>
<organism evidence="3 4">
    <name type="scientific">Corynebacterium belfantii</name>
    <dbReference type="NCBI Taxonomy" id="2014537"/>
    <lineage>
        <taxon>Bacteria</taxon>
        <taxon>Bacillati</taxon>
        <taxon>Actinomycetota</taxon>
        <taxon>Actinomycetes</taxon>
        <taxon>Mycobacteriales</taxon>
        <taxon>Corynebacteriaceae</taxon>
        <taxon>Corynebacterium</taxon>
    </lineage>
</organism>
<feature type="compositionally biased region" description="Basic residues" evidence="1">
    <location>
        <begin position="87"/>
        <end position="98"/>
    </location>
</feature>
<sequence length="145" mass="16346">MASEATHIINEAGRKRKDSDMTVIAISNLKGGTGKTTTAILLATALTRLGYTATVVDLDPQGSATEWAHLAAESGTPLALPRGARQYPHHQKPPRNRGLRYPGLSTRQPWDHRHSRHKRRYGHCSRPTIRHRNRTDVGHRRHRWS</sequence>
<dbReference type="InterPro" id="IPR050678">
    <property type="entry name" value="DNA_Partitioning_ATPase"/>
</dbReference>
<dbReference type="EMBL" id="JADQUG010000004">
    <property type="protein sequence ID" value="MBG9353431.1"/>
    <property type="molecule type" value="Genomic_DNA"/>
</dbReference>
<dbReference type="InterPro" id="IPR027417">
    <property type="entry name" value="P-loop_NTPase"/>
</dbReference>
<evidence type="ECO:0000256" key="1">
    <source>
        <dbReference type="SAM" id="MobiDB-lite"/>
    </source>
</evidence>
<dbReference type="CDD" id="cd02042">
    <property type="entry name" value="ParAB_family"/>
    <property type="match status" value="1"/>
</dbReference>
<dbReference type="Gene3D" id="3.40.50.300">
    <property type="entry name" value="P-loop containing nucleotide triphosphate hydrolases"/>
    <property type="match status" value="1"/>
</dbReference>
<gene>
    <name evidence="3" type="ORF">I4J41_02055</name>
</gene>
<dbReference type="Proteomes" id="UP000615580">
    <property type="component" value="Unassembled WGS sequence"/>
</dbReference>
<feature type="domain" description="AAA" evidence="2">
    <location>
        <begin position="21"/>
        <end position="70"/>
    </location>
</feature>
<evidence type="ECO:0000313" key="4">
    <source>
        <dbReference type="Proteomes" id="UP000615580"/>
    </source>
</evidence>